<evidence type="ECO:0000256" key="3">
    <source>
        <dbReference type="ARBA" id="ARBA00022723"/>
    </source>
</evidence>
<dbReference type="PANTHER" id="PTHR46696:SF1">
    <property type="entry name" value="CYTOCHROME P450 YJIB-RELATED"/>
    <property type="match status" value="1"/>
</dbReference>
<dbReference type="RefSeq" id="WP_236065219.1">
    <property type="nucleotide sequence ID" value="NZ_BNJK01000002.1"/>
</dbReference>
<dbReference type="GO" id="GO:0016705">
    <property type="term" value="F:oxidoreductase activity, acting on paired donors, with incorporation or reduction of molecular oxygen"/>
    <property type="evidence" value="ECO:0007669"/>
    <property type="project" value="InterPro"/>
</dbReference>
<keyword evidence="2 7" id="KW-0349">Heme</keyword>
<keyword evidence="6 7" id="KW-0503">Monooxygenase</keyword>
<dbReference type="CDD" id="cd11032">
    <property type="entry name" value="P450_EryK-like"/>
    <property type="match status" value="1"/>
</dbReference>
<evidence type="ECO:0000313" key="8">
    <source>
        <dbReference type="EMBL" id="GHO99234.1"/>
    </source>
</evidence>
<keyword evidence="3 7" id="KW-0479">Metal-binding</keyword>
<dbReference type="InterPro" id="IPR036396">
    <property type="entry name" value="Cyt_P450_sf"/>
</dbReference>
<keyword evidence="5 7" id="KW-0408">Iron</keyword>
<accession>A0A8J3N5M2</accession>
<dbReference type="Gene3D" id="1.10.630.10">
    <property type="entry name" value="Cytochrome P450"/>
    <property type="match status" value="1"/>
</dbReference>
<keyword evidence="4 7" id="KW-0560">Oxidoreductase</keyword>
<dbReference type="Pfam" id="PF00067">
    <property type="entry name" value="p450"/>
    <property type="match status" value="1"/>
</dbReference>
<keyword evidence="9" id="KW-1185">Reference proteome</keyword>
<sequence length="413" mass="47578">MSTHSEKHLDETLREEVVEHRAVEDSRRIEPADVLNPFPRYRKMREEHPVNYNEEEKLWVVFRYDDVLRIVNDYNTFSSERVFARRRQDEQLTEEEREAARSLLSTDPPRHKQLRNLISQAFTPRSIAQLTPRITEIVNERLDLVIDQGRMDVVSDLSYPLPVIVISEMLGIPTSDRDQFKRWSDAIVSPHEEEAIQASREMRSYFKGIIDQRRKQPKNDLISDLIASQIDGQHLTEPELLSFCILLLVAGNETTTNLIGNAFLCFDEQPEVMDQMRADQSLIPLAIEEVLRYRSPVQLLVRAVAKDTQIGDQAIQAGEVVVPCLGSANRDEAQFPHSDVFDISRTPNRHVAFGHGIHFCIGAPLARIETKIALTIMLERLTNIRRVREIELEPIKSTFVYGVKHLPVTFKRA</sequence>
<reference evidence="8" key="1">
    <citation type="submission" date="2020-10" db="EMBL/GenBank/DDBJ databases">
        <title>Taxonomic study of unclassified bacteria belonging to the class Ktedonobacteria.</title>
        <authorList>
            <person name="Yabe S."/>
            <person name="Wang C.M."/>
            <person name="Zheng Y."/>
            <person name="Sakai Y."/>
            <person name="Cavaletti L."/>
            <person name="Monciardini P."/>
            <person name="Donadio S."/>
        </authorList>
    </citation>
    <scope>NUCLEOTIDE SEQUENCE</scope>
    <source>
        <strain evidence="8">ID150040</strain>
    </source>
</reference>
<dbReference type="FunFam" id="1.10.630.10:FF:000018">
    <property type="entry name" value="Cytochrome P450 monooxygenase"/>
    <property type="match status" value="1"/>
</dbReference>
<dbReference type="GO" id="GO:0005506">
    <property type="term" value="F:iron ion binding"/>
    <property type="evidence" value="ECO:0007669"/>
    <property type="project" value="InterPro"/>
</dbReference>
<dbReference type="InterPro" id="IPR002397">
    <property type="entry name" value="Cyt_P450_B"/>
</dbReference>
<evidence type="ECO:0000256" key="7">
    <source>
        <dbReference type="RuleBase" id="RU000461"/>
    </source>
</evidence>
<dbReference type="EMBL" id="BNJK01000002">
    <property type="protein sequence ID" value="GHO99234.1"/>
    <property type="molecule type" value="Genomic_DNA"/>
</dbReference>
<name>A0A8J3N5M2_9CHLR</name>
<proteinExistence type="inferred from homology"/>
<evidence type="ECO:0000256" key="5">
    <source>
        <dbReference type="ARBA" id="ARBA00023004"/>
    </source>
</evidence>
<dbReference type="Proteomes" id="UP000597444">
    <property type="component" value="Unassembled WGS sequence"/>
</dbReference>
<evidence type="ECO:0000313" key="9">
    <source>
        <dbReference type="Proteomes" id="UP000597444"/>
    </source>
</evidence>
<dbReference type="SUPFAM" id="SSF48264">
    <property type="entry name" value="Cytochrome P450"/>
    <property type="match status" value="1"/>
</dbReference>
<dbReference type="GO" id="GO:0020037">
    <property type="term" value="F:heme binding"/>
    <property type="evidence" value="ECO:0007669"/>
    <property type="project" value="InterPro"/>
</dbReference>
<protein>
    <submittedName>
        <fullName evidence="8">Putative cytochrome P450 YjiB</fullName>
    </submittedName>
</protein>
<evidence type="ECO:0000256" key="4">
    <source>
        <dbReference type="ARBA" id="ARBA00023002"/>
    </source>
</evidence>
<dbReference type="InterPro" id="IPR001128">
    <property type="entry name" value="Cyt_P450"/>
</dbReference>
<dbReference type="GO" id="GO:0004497">
    <property type="term" value="F:monooxygenase activity"/>
    <property type="evidence" value="ECO:0007669"/>
    <property type="project" value="UniProtKB-KW"/>
</dbReference>
<dbReference type="PRINTS" id="PR00359">
    <property type="entry name" value="BP450"/>
</dbReference>
<evidence type="ECO:0000256" key="2">
    <source>
        <dbReference type="ARBA" id="ARBA00022617"/>
    </source>
</evidence>
<dbReference type="PROSITE" id="PS00086">
    <property type="entry name" value="CYTOCHROME_P450"/>
    <property type="match status" value="1"/>
</dbReference>
<comment type="caution">
    <text evidence="8">The sequence shown here is derived from an EMBL/GenBank/DDBJ whole genome shotgun (WGS) entry which is preliminary data.</text>
</comment>
<dbReference type="InterPro" id="IPR017972">
    <property type="entry name" value="Cyt_P450_CS"/>
</dbReference>
<evidence type="ECO:0000256" key="1">
    <source>
        <dbReference type="ARBA" id="ARBA00010617"/>
    </source>
</evidence>
<gene>
    <name evidence="8" type="primary">yjiB_6</name>
    <name evidence="8" type="ORF">KSF_092820</name>
</gene>
<dbReference type="AlphaFoldDB" id="A0A8J3N5M2"/>
<dbReference type="PANTHER" id="PTHR46696">
    <property type="entry name" value="P450, PUTATIVE (EUROFUNG)-RELATED"/>
    <property type="match status" value="1"/>
</dbReference>
<organism evidence="8 9">
    <name type="scientific">Reticulibacter mediterranei</name>
    <dbReference type="NCBI Taxonomy" id="2778369"/>
    <lineage>
        <taxon>Bacteria</taxon>
        <taxon>Bacillati</taxon>
        <taxon>Chloroflexota</taxon>
        <taxon>Ktedonobacteria</taxon>
        <taxon>Ktedonobacterales</taxon>
        <taxon>Reticulibacteraceae</taxon>
        <taxon>Reticulibacter</taxon>
    </lineage>
</organism>
<evidence type="ECO:0000256" key="6">
    <source>
        <dbReference type="ARBA" id="ARBA00023033"/>
    </source>
</evidence>
<comment type="similarity">
    <text evidence="1 7">Belongs to the cytochrome P450 family.</text>
</comment>